<organism evidence="1 2">
    <name type="scientific">Thelephora ganbajun</name>
    <name type="common">Ganba fungus</name>
    <dbReference type="NCBI Taxonomy" id="370292"/>
    <lineage>
        <taxon>Eukaryota</taxon>
        <taxon>Fungi</taxon>
        <taxon>Dikarya</taxon>
        <taxon>Basidiomycota</taxon>
        <taxon>Agaricomycotina</taxon>
        <taxon>Agaricomycetes</taxon>
        <taxon>Thelephorales</taxon>
        <taxon>Thelephoraceae</taxon>
        <taxon>Thelephora</taxon>
    </lineage>
</organism>
<dbReference type="Proteomes" id="UP000886501">
    <property type="component" value="Unassembled WGS sequence"/>
</dbReference>
<dbReference type="EMBL" id="MU118152">
    <property type="protein sequence ID" value="KAF9644233.1"/>
    <property type="molecule type" value="Genomic_DNA"/>
</dbReference>
<protein>
    <submittedName>
        <fullName evidence="1">Uncharacterized protein</fullName>
    </submittedName>
</protein>
<comment type="caution">
    <text evidence="1">The sequence shown here is derived from an EMBL/GenBank/DDBJ whole genome shotgun (WGS) entry which is preliminary data.</text>
</comment>
<evidence type="ECO:0000313" key="1">
    <source>
        <dbReference type="EMBL" id="KAF9644233.1"/>
    </source>
</evidence>
<name>A0ACB6Z3T6_THEGA</name>
<proteinExistence type="predicted"/>
<evidence type="ECO:0000313" key="2">
    <source>
        <dbReference type="Proteomes" id="UP000886501"/>
    </source>
</evidence>
<sequence>MAPQDEGLKELCDRIYFGTRLRHSPEPIFTLVIDTLRLFTNTPPDLMGESIALWGQFTAIPDHVSTAHKLWLGRISLQTLWRWRRLQDPTTFINFSPMDLVFKRFMADGDKTIAILSTNCYLIMAISLGLQIDIHDLYAPNNNDALQVAINLFHQRLQISIREMKADRLVLRWTLSALIYLDPFQIVDTRELVFLWIIEILNSEYPEDERYEMASRVVHLLEKHFDPNVSKDVPYAEPTWIPPLLGFLSLSERFYTTDVPPYPGLTTLRILSTSPVYADFDKTIIPVLTSTLLPTHPLQSCTLALKVFYTFMPGWFSSQMEDALDEDLDKFLQAVGNPFLFTPDISLQDGKPVGTVDYEPMMAAVVLIEFASSDLWRDHLRRLNFASYEEIVSTEEGRNTALRWMLGPAVNSRRDFLRTPTKITTAIRRLEELQCLNTAEVVISWAWTIGVINLVDHGAWSSIGNDTLRFYQTYGTGRLIALKRHVIDSNGTTEFHHLDFLCRNVGYKSLPCRVECSTSCHDPGRGHREASH</sequence>
<reference evidence="1" key="1">
    <citation type="submission" date="2019-10" db="EMBL/GenBank/DDBJ databases">
        <authorList>
            <consortium name="DOE Joint Genome Institute"/>
            <person name="Kuo A."/>
            <person name="Miyauchi S."/>
            <person name="Kiss E."/>
            <person name="Drula E."/>
            <person name="Kohler A."/>
            <person name="Sanchez-Garcia M."/>
            <person name="Andreopoulos B."/>
            <person name="Barry K.W."/>
            <person name="Bonito G."/>
            <person name="Buee M."/>
            <person name="Carver A."/>
            <person name="Chen C."/>
            <person name="Cichocki N."/>
            <person name="Clum A."/>
            <person name="Culley D."/>
            <person name="Crous P.W."/>
            <person name="Fauchery L."/>
            <person name="Girlanda M."/>
            <person name="Hayes R."/>
            <person name="Keri Z."/>
            <person name="Labutti K."/>
            <person name="Lipzen A."/>
            <person name="Lombard V."/>
            <person name="Magnuson J."/>
            <person name="Maillard F."/>
            <person name="Morin E."/>
            <person name="Murat C."/>
            <person name="Nolan M."/>
            <person name="Ohm R."/>
            <person name="Pangilinan J."/>
            <person name="Pereira M."/>
            <person name="Perotto S."/>
            <person name="Peter M."/>
            <person name="Riley R."/>
            <person name="Sitrit Y."/>
            <person name="Stielow B."/>
            <person name="Szollosi G."/>
            <person name="Zifcakova L."/>
            <person name="Stursova M."/>
            <person name="Spatafora J.W."/>
            <person name="Tedersoo L."/>
            <person name="Vaario L.-M."/>
            <person name="Yamada A."/>
            <person name="Yan M."/>
            <person name="Wang P."/>
            <person name="Xu J."/>
            <person name="Bruns T."/>
            <person name="Baldrian P."/>
            <person name="Vilgalys R."/>
            <person name="Henrissat B."/>
            <person name="Grigoriev I.V."/>
            <person name="Hibbett D."/>
            <person name="Nagy L.G."/>
            <person name="Martin F.M."/>
        </authorList>
    </citation>
    <scope>NUCLEOTIDE SEQUENCE</scope>
    <source>
        <strain evidence="1">P2</strain>
    </source>
</reference>
<gene>
    <name evidence="1" type="ORF">BDM02DRAFT_1056006</name>
</gene>
<accession>A0ACB6Z3T6</accession>
<keyword evidence="2" id="KW-1185">Reference proteome</keyword>
<reference evidence="1" key="2">
    <citation type="journal article" date="2020" name="Nat. Commun.">
        <title>Large-scale genome sequencing of mycorrhizal fungi provides insights into the early evolution of symbiotic traits.</title>
        <authorList>
            <person name="Miyauchi S."/>
            <person name="Kiss E."/>
            <person name="Kuo A."/>
            <person name="Drula E."/>
            <person name="Kohler A."/>
            <person name="Sanchez-Garcia M."/>
            <person name="Morin E."/>
            <person name="Andreopoulos B."/>
            <person name="Barry K.W."/>
            <person name="Bonito G."/>
            <person name="Buee M."/>
            <person name="Carver A."/>
            <person name="Chen C."/>
            <person name="Cichocki N."/>
            <person name="Clum A."/>
            <person name="Culley D."/>
            <person name="Crous P.W."/>
            <person name="Fauchery L."/>
            <person name="Girlanda M."/>
            <person name="Hayes R.D."/>
            <person name="Keri Z."/>
            <person name="LaButti K."/>
            <person name="Lipzen A."/>
            <person name="Lombard V."/>
            <person name="Magnuson J."/>
            <person name="Maillard F."/>
            <person name="Murat C."/>
            <person name="Nolan M."/>
            <person name="Ohm R.A."/>
            <person name="Pangilinan J."/>
            <person name="Pereira M.F."/>
            <person name="Perotto S."/>
            <person name="Peter M."/>
            <person name="Pfister S."/>
            <person name="Riley R."/>
            <person name="Sitrit Y."/>
            <person name="Stielow J.B."/>
            <person name="Szollosi G."/>
            <person name="Zifcakova L."/>
            <person name="Stursova M."/>
            <person name="Spatafora J.W."/>
            <person name="Tedersoo L."/>
            <person name="Vaario L.M."/>
            <person name="Yamada A."/>
            <person name="Yan M."/>
            <person name="Wang P."/>
            <person name="Xu J."/>
            <person name="Bruns T."/>
            <person name="Baldrian P."/>
            <person name="Vilgalys R."/>
            <person name="Dunand C."/>
            <person name="Henrissat B."/>
            <person name="Grigoriev I.V."/>
            <person name="Hibbett D."/>
            <person name="Nagy L.G."/>
            <person name="Martin F.M."/>
        </authorList>
    </citation>
    <scope>NUCLEOTIDE SEQUENCE</scope>
    <source>
        <strain evidence="1">P2</strain>
    </source>
</reference>